<evidence type="ECO:0000256" key="1">
    <source>
        <dbReference type="SAM" id="SignalP"/>
    </source>
</evidence>
<dbReference type="KEGG" id="acr:Acry_2544"/>
<protein>
    <submittedName>
        <fullName evidence="2">Uncharacterized protein-like protein</fullName>
    </submittedName>
</protein>
<feature type="signal peptide" evidence="1">
    <location>
        <begin position="1"/>
        <end position="24"/>
    </location>
</feature>
<organism evidence="2 3">
    <name type="scientific">Acidiphilium cryptum (strain JF-5)</name>
    <dbReference type="NCBI Taxonomy" id="349163"/>
    <lineage>
        <taxon>Bacteria</taxon>
        <taxon>Pseudomonadati</taxon>
        <taxon>Pseudomonadota</taxon>
        <taxon>Alphaproteobacteria</taxon>
        <taxon>Acetobacterales</taxon>
        <taxon>Acidocellaceae</taxon>
        <taxon>Acidiphilium</taxon>
    </lineage>
</organism>
<dbReference type="InterPro" id="IPR018707">
    <property type="entry name" value="LpxR"/>
</dbReference>
<dbReference type="Gene3D" id="2.40.128.140">
    <property type="entry name" value="Outer membrane protein"/>
    <property type="match status" value="1"/>
</dbReference>
<dbReference type="STRING" id="349163.Acry_2544"/>
<dbReference type="InterPro" id="IPR037107">
    <property type="entry name" value="Put_OMP_sf"/>
</dbReference>
<dbReference type="RefSeq" id="WP_012040132.1">
    <property type="nucleotide sequence ID" value="NC_009484.1"/>
</dbReference>
<dbReference type="HOGENOM" id="CLU_055418_1_0_5"/>
<accession>A5G1K3</accession>
<evidence type="ECO:0000313" key="3">
    <source>
        <dbReference type="Proteomes" id="UP000000245"/>
    </source>
</evidence>
<keyword evidence="1" id="KW-0732">Signal</keyword>
<sequence>MNRILAALATSVSMLALIPAPARAGGTFPSGIWTLQDENASISTQSLTDRFYVNGFHLGWTSNPGAVPQGLAAWGHAVLGQGRQRVSISLTQKIFTPAATTLINPPVNDEPYAGSLLASFSLIQDTHRTRTIMGFDTGVFGRDAGAEIVQNTTHAIIGQGRTHGWAYQLPSEPAFDLFASRIWRLPLTNPGAGLEADALPQISAMAGTTEIYAEPGVVFRVGEGLGADFGAPLISPAPSGGDAYSARRFAWYVFAGAGAKLVAHDEYLQGTLFQPSRSVQPYRVVGSVEAGVAVIWRGVRLTYTQVFQTERFHGQTGGIHEYGSFAASVRF</sequence>
<evidence type="ECO:0000313" key="2">
    <source>
        <dbReference type="EMBL" id="ABQ31735.1"/>
    </source>
</evidence>
<keyword evidence="3" id="KW-1185">Reference proteome</keyword>
<dbReference type="Proteomes" id="UP000000245">
    <property type="component" value="Chromosome"/>
</dbReference>
<dbReference type="AlphaFoldDB" id="A5G1K3"/>
<proteinExistence type="predicted"/>
<reference evidence="2 3" key="1">
    <citation type="submission" date="2007-05" db="EMBL/GenBank/DDBJ databases">
        <title>Complete sequence of chromosome of Acidiphilium cryptum JF-5.</title>
        <authorList>
            <consortium name="US DOE Joint Genome Institute"/>
            <person name="Copeland A."/>
            <person name="Lucas S."/>
            <person name="Lapidus A."/>
            <person name="Barry K."/>
            <person name="Detter J.C."/>
            <person name="Glavina del Rio T."/>
            <person name="Hammon N."/>
            <person name="Israni S."/>
            <person name="Dalin E."/>
            <person name="Tice H."/>
            <person name="Pitluck S."/>
            <person name="Sims D."/>
            <person name="Brettin T."/>
            <person name="Bruce D."/>
            <person name="Han C."/>
            <person name="Schmutz J."/>
            <person name="Larimer F."/>
            <person name="Land M."/>
            <person name="Hauser L."/>
            <person name="Kyrpides N."/>
            <person name="Kim E."/>
            <person name="Magnuson T."/>
            <person name="Richardson P."/>
        </authorList>
    </citation>
    <scope>NUCLEOTIDE SEQUENCE [LARGE SCALE GENOMIC DNA]</scope>
    <source>
        <strain evidence="2 3">JF-5</strain>
    </source>
</reference>
<dbReference type="eggNOG" id="COG3528">
    <property type="taxonomic scope" value="Bacteria"/>
</dbReference>
<dbReference type="EMBL" id="CP000697">
    <property type="protein sequence ID" value="ABQ31735.1"/>
    <property type="molecule type" value="Genomic_DNA"/>
</dbReference>
<dbReference type="Pfam" id="PF09982">
    <property type="entry name" value="LpxR"/>
    <property type="match status" value="1"/>
</dbReference>
<feature type="chain" id="PRO_5002681917" evidence="1">
    <location>
        <begin position="25"/>
        <end position="331"/>
    </location>
</feature>
<gene>
    <name evidence="2" type="ordered locus">Acry_2544</name>
</gene>
<name>A5G1K3_ACICJ</name>